<protein>
    <recommendedName>
        <fullName evidence="2">OTU domain-containing protein</fullName>
    </recommendedName>
</protein>
<gene>
    <name evidence="3" type="ORF">MGAL_10B008988</name>
</gene>
<keyword evidence="4" id="KW-1185">Reference proteome</keyword>
<evidence type="ECO:0000256" key="1">
    <source>
        <dbReference type="SAM" id="MobiDB-lite"/>
    </source>
</evidence>
<comment type="caution">
    <text evidence="3">The sequence shown here is derived from an EMBL/GenBank/DDBJ whole genome shotgun (WGS) entry which is preliminary data.</text>
</comment>
<feature type="compositionally biased region" description="Polar residues" evidence="1">
    <location>
        <begin position="194"/>
        <end position="241"/>
    </location>
</feature>
<dbReference type="InterPro" id="IPR003323">
    <property type="entry name" value="OTU_dom"/>
</dbReference>
<evidence type="ECO:0000313" key="4">
    <source>
        <dbReference type="Proteomes" id="UP000596742"/>
    </source>
</evidence>
<sequence>MELDEIIQRSIVTQTLENESRQLKIKKLKDAVSALGFNVVQNVPYDGNCFFHAVGLLCGKDGHLFREETVCFIEQEMLNDSNSFYDESLIRILQAPNEDVQDNRVCKAIADMTGRVVVVLTLFNDERPITPETIYPTNGNKEDPCIYIGHIEDSHFVPIRAKSHKRVRSLSSTDHRQQPKRKQTRMITDFFSKGISSSGQHTPDSGSNISRTELNNTTRTDGTHDTGFNTSRAELNGTTETDGTHDSRFNTPTADLNDTTQTDGTHDSGSNNSGTELNVNDTTETDVQLQQTTIQEPILDDTTPDLNSTHEIAQSLHVPTLTRNESSPYPNDIGSIFRPNMSSMEASSTAMSLNDQQRYNLLTQPFFTFSKL</sequence>
<dbReference type="EMBL" id="UYJE01007677">
    <property type="protein sequence ID" value="VDI56909.1"/>
    <property type="molecule type" value="Genomic_DNA"/>
</dbReference>
<dbReference type="AlphaFoldDB" id="A0A8B6G084"/>
<evidence type="ECO:0000259" key="2">
    <source>
        <dbReference type="PROSITE" id="PS50802"/>
    </source>
</evidence>
<proteinExistence type="predicted"/>
<feature type="compositionally biased region" description="Polar residues" evidence="1">
    <location>
        <begin position="249"/>
        <end position="279"/>
    </location>
</feature>
<dbReference type="Proteomes" id="UP000596742">
    <property type="component" value="Unassembled WGS sequence"/>
</dbReference>
<dbReference type="PROSITE" id="PS50802">
    <property type="entry name" value="OTU"/>
    <property type="match status" value="1"/>
</dbReference>
<feature type="region of interest" description="Disordered" evidence="1">
    <location>
        <begin position="162"/>
        <end position="279"/>
    </location>
</feature>
<name>A0A8B6G084_MYTGA</name>
<feature type="domain" description="OTU" evidence="2">
    <location>
        <begin position="38"/>
        <end position="162"/>
    </location>
</feature>
<dbReference type="Gene3D" id="3.90.70.80">
    <property type="match status" value="1"/>
</dbReference>
<evidence type="ECO:0000313" key="3">
    <source>
        <dbReference type="EMBL" id="VDI56909.1"/>
    </source>
</evidence>
<organism evidence="3 4">
    <name type="scientific">Mytilus galloprovincialis</name>
    <name type="common">Mediterranean mussel</name>
    <dbReference type="NCBI Taxonomy" id="29158"/>
    <lineage>
        <taxon>Eukaryota</taxon>
        <taxon>Metazoa</taxon>
        <taxon>Spiralia</taxon>
        <taxon>Lophotrochozoa</taxon>
        <taxon>Mollusca</taxon>
        <taxon>Bivalvia</taxon>
        <taxon>Autobranchia</taxon>
        <taxon>Pteriomorphia</taxon>
        <taxon>Mytilida</taxon>
        <taxon>Mytiloidea</taxon>
        <taxon>Mytilidae</taxon>
        <taxon>Mytilinae</taxon>
        <taxon>Mytilus</taxon>
    </lineage>
</organism>
<dbReference type="OrthoDB" id="10050073at2759"/>
<accession>A0A8B6G084</accession>
<reference evidence="3" key="1">
    <citation type="submission" date="2018-11" db="EMBL/GenBank/DDBJ databases">
        <authorList>
            <person name="Alioto T."/>
            <person name="Alioto T."/>
        </authorList>
    </citation>
    <scope>NUCLEOTIDE SEQUENCE</scope>
</reference>